<evidence type="ECO:0000313" key="7">
    <source>
        <dbReference type="Proteomes" id="UP001062443"/>
    </source>
</evidence>
<dbReference type="InterPro" id="IPR047657">
    <property type="entry name" value="PmbA"/>
</dbReference>
<gene>
    <name evidence="6" type="ORF">AA106556_1282</name>
</gene>
<comment type="caution">
    <text evidence="6">The sequence shown here is derived from an EMBL/GenBank/DDBJ whole genome shotgun (WGS) entry which is preliminary data.</text>
</comment>
<dbReference type="EMBL" id="BAQB01000017">
    <property type="protein sequence ID" value="GBR46934.1"/>
    <property type="molecule type" value="Genomic_DNA"/>
</dbReference>
<name>A0ABQ0QJJ6_9PROT</name>
<feature type="domain" description="Metalloprotease TldD/E N-terminal" evidence="3">
    <location>
        <begin position="22"/>
        <end position="86"/>
    </location>
</feature>
<dbReference type="PANTHER" id="PTHR43421">
    <property type="entry name" value="METALLOPROTEASE PMBA"/>
    <property type="match status" value="1"/>
</dbReference>
<evidence type="ECO:0000256" key="1">
    <source>
        <dbReference type="ARBA" id="ARBA00005836"/>
    </source>
</evidence>
<dbReference type="Pfam" id="PF19290">
    <property type="entry name" value="PmbA_TldD_2nd"/>
    <property type="match status" value="1"/>
</dbReference>
<evidence type="ECO:0000313" key="6">
    <source>
        <dbReference type="EMBL" id="GBR46934.1"/>
    </source>
</evidence>
<feature type="domain" description="Metalloprotease TldD/E C-terminal" evidence="4">
    <location>
        <begin position="227"/>
        <end position="443"/>
    </location>
</feature>
<organism evidence="6 7">
    <name type="scientific">Neokomagataea tanensis NBRC 106556</name>
    <dbReference type="NCBI Taxonomy" id="1223519"/>
    <lineage>
        <taxon>Bacteria</taxon>
        <taxon>Pseudomonadati</taxon>
        <taxon>Pseudomonadota</taxon>
        <taxon>Alphaproteobacteria</taxon>
        <taxon>Acetobacterales</taxon>
        <taxon>Acetobacteraceae</taxon>
        <taxon>Neokomagataea</taxon>
    </lineage>
</organism>
<dbReference type="Gene3D" id="3.30.2290.10">
    <property type="entry name" value="PmbA/TldD superfamily"/>
    <property type="match status" value="1"/>
</dbReference>
<dbReference type="InterPro" id="IPR036059">
    <property type="entry name" value="TldD/PmbA_sf"/>
</dbReference>
<comment type="similarity">
    <text evidence="1">Belongs to the peptidase U62 family.</text>
</comment>
<dbReference type="InterPro" id="IPR045570">
    <property type="entry name" value="Metalloprtase-TldD/E_cen_dom"/>
</dbReference>
<sequence length="444" mass="47063">MIDTNPVEALLQAAKRHGADAADALLIRDESTSALIRCGTPEGIERSESVRLGLRVFRGQRSASVSTTLLDQSAFEQLAEQACAMAQFVPEDRFGGLADNALTGRFDASALDLDDPTTLDMDTLLDRARETESIALSHTGITNSSGASAEQGRSTIVLGTSAGFIGAYTRTNHSLSTSVLAGSGATMQRDYAFHSATHLSDLENPTTIGNRAAEQAIARLNPTRPRTGTYDVIYHPRVAASLIGHLISGINGASIARGTSFLKDALHQKILPNGMTLRDDPFLLRGRASRPFDAEACLPAALNLVEDGLLQHWLLDSRSARQLDLPSNARASRGTSGPPSPSTTNCFLSPGTLSPEDLRADIKEGFMVTELMGSSINMLTGDYSRGASGFMIRNGDIAEPVAEVTIAGNLRNILANLIAANDLEFRSSLNAPSVRVNGMSLAGA</sequence>
<dbReference type="InterPro" id="IPR045569">
    <property type="entry name" value="Metalloprtase-TldD/E_C"/>
</dbReference>
<dbReference type="Pfam" id="PF01523">
    <property type="entry name" value="PmbA_TldD_1st"/>
    <property type="match status" value="1"/>
</dbReference>
<dbReference type="PANTHER" id="PTHR43421:SF1">
    <property type="entry name" value="METALLOPROTEASE PMBA"/>
    <property type="match status" value="1"/>
</dbReference>
<proteinExistence type="inferred from homology"/>
<protein>
    <submittedName>
        <fullName evidence="6">Zinc-dependent microcin-processing U62/PmbA/TldD</fullName>
    </submittedName>
</protein>
<dbReference type="Pfam" id="PF19289">
    <property type="entry name" value="PmbA_TldD_3rd"/>
    <property type="match status" value="1"/>
</dbReference>
<reference evidence="6" key="1">
    <citation type="submission" date="2013-04" db="EMBL/GenBank/DDBJ databases">
        <title>The genome sequencing project of 58 acetic acid bacteria.</title>
        <authorList>
            <person name="Okamoto-Kainuma A."/>
            <person name="Ishikawa M."/>
            <person name="Umino S."/>
            <person name="Koizumi Y."/>
            <person name="Shiwa Y."/>
            <person name="Yoshikawa H."/>
            <person name="Matsutani M."/>
            <person name="Matsushita K."/>
        </authorList>
    </citation>
    <scope>NUCLEOTIDE SEQUENCE</scope>
    <source>
        <strain evidence="6">NBRC 106556</strain>
    </source>
</reference>
<evidence type="ECO:0000259" key="4">
    <source>
        <dbReference type="Pfam" id="PF19289"/>
    </source>
</evidence>
<dbReference type="Proteomes" id="UP001062443">
    <property type="component" value="Unassembled WGS sequence"/>
</dbReference>
<evidence type="ECO:0000259" key="3">
    <source>
        <dbReference type="Pfam" id="PF01523"/>
    </source>
</evidence>
<dbReference type="InterPro" id="IPR002510">
    <property type="entry name" value="Metalloprtase-TldD/E_N"/>
</dbReference>
<feature type="domain" description="Metalloprotease TldD/E central" evidence="5">
    <location>
        <begin position="115"/>
        <end position="220"/>
    </location>
</feature>
<evidence type="ECO:0000256" key="2">
    <source>
        <dbReference type="SAM" id="MobiDB-lite"/>
    </source>
</evidence>
<dbReference type="RefSeq" id="WP_068169502.1">
    <property type="nucleotide sequence ID" value="NZ_BAQB01000017.1"/>
</dbReference>
<dbReference type="InterPro" id="IPR035068">
    <property type="entry name" value="TldD/PmbA_N"/>
</dbReference>
<evidence type="ECO:0000259" key="5">
    <source>
        <dbReference type="Pfam" id="PF19290"/>
    </source>
</evidence>
<feature type="region of interest" description="Disordered" evidence="2">
    <location>
        <begin position="327"/>
        <end position="352"/>
    </location>
</feature>
<keyword evidence="7" id="KW-1185">Reference proteome</keyword>
<accession>A0ABQ0QJJ6</accession>
<dbReference type="SUPFAM" id="SSF111283">
    <property type="entry name" value="Putative modulator of DNA gyrase, PmbA/TldD"/>
    <property type="match status" value="1"/>
</dbReference>